<name>A0AAE1BPL7_PETCI</name>
<dbReference type="SUPFAM" id="SSF52540">
    <property type="entry name" value="P-loop containing nucleoside triphosphate hydrolases"/>
    <property type="match status" value="1"/>
</dbReference>
<evidence type="ECO:0000256" key="1">
    <source>
        <dbReference type="ARBA" id="ARBA00010236"/>
    </source>
</evidence>
<dbReference type="Gene3D" id="3.40.50.300">
    <property type="entry name" value="P-loop containing nucleotide triphosphate hydrolases"/>
    <property type="match status" value="1"/>
</dbReference>
<dbReference type="InterPro" id="IPR051589">
    <property type="entry name" value="Sialate-O-sulfotransferase"/>
</dbReference>
<dbReference type="PANTHER" id="PTHR45964:SF5">
    <property type="entry name" value="WSCD FAMILY MEMBER CG9164"/>
    <property type="match status" value="1"/>
</dbReference>
<proteinExistence type="inferred from homology"/>
<evidence type="ECO:0000313" key="2">
    <source>
        <dbReference type="EMBL" id="KAK3854671.1"/>
    </source>
</evidence>
<accession>A0AAE1BPL7</accession>
<evidence type="ECO:0008006" key="4">
    <source>
        <dbReference type="Google" id="ProtNLM"/>
    </source>
</evidence>
<comment type="similarity">
    <text evidence="1">Belongs to the WSCD family.</text>
</comment>
<dbReference type="EMBL" id="JAWQEG010006493">
    <property type="protein sequence ID" value="KAK3854671.1"/>
    <property type="molecule type" value="Genomic_DNA"/>
</dbReference>
<keyword evidence="3" id="KW-1185">Reference proteome</keyword>
<dbReference type="PANTHER" id="PTHR45964">
    <property type="entry name" value="WSCD FAMILY MEMBER CG9164"/>
    <property type="match status" value="1"/>
</dbReference>
<dbReference type="AlphaFoldDB" id="A0AAE1BPL7"/>
<protein>
    <recommendedName>
        <fullName evidence="4">Sulfotransferase</fullName>
    </recommendedName>
</protein>
<sequence length="248" mass="28894">MALISRMYLQPPMDEFLTTATVTTRGTGNSYTNQDDVMELMETLHGQVERLSDDTLKEDPERPTWQLWKDDPACSHYHTRFGKGLTPVQLVSIPSSGSTWLRYLLEASTGFFTGFLGEKGGVQEGRTLVQRTHGAAFFLLYVHDLQDRYDYINPSIPTILLLRDPARTIISYWKMFNLEGHNKHVMEIPKWRFEGGDFHDFVAEVTLLWEEQTVDRLLWTTKPLHVIHFEHLKRDTLTHLRNLLDFLR</sequence>
<comment type="caution">
    <text evidence="2">The sequence shown here is derived from an EMBL/GenBank/DDBJ whole genome shotgun (WGS) entry which is preliminary data.</text>
</comment>
<evidence type="ECO:0000313" key="3">
    <source>
        <dbReference type="Proteomes" id="UP001286313"/>
    </source>
</evidence>
<dbReference type="InterPro" id="IPR027417">
    <property type="entry name" value="P-loop_NTPase"/>
</dbReference>
<organism evidence="2 3">
    <name type="scientific">Petrolisthes cinctipes</name>
    <name type="common">Flat porcelain crab</name>
    <dbReference type="NCBI Taxonomy" id="88211"/>
    <lineage>
        <taxon>Eukaryota</taxon>
        <taxon>Metazoa</taxon>
        <taxon>Ecdysozoa</taxon>
        <taxon>Arthropoda</taxon>
        <taxon>Crustacea</taxon>
        <taxon>Multicrustacea</taxon>
        <taxon>Malacostraca</taxon>
        <taxon>Eumalacostraca</taxon>
        <taxon>Eucarida</taxon>
        <taxon>Decapoda</taxon>
        <taxon>Pleocyemata</taxon>
        <taxon>Anomura</taxon>
        <taxon>Galatheoidea</taxon>
        <taxon>Porcellanidae</taxon>
        <taxon>Petrolisthes</taxon>
    </lineage>
</organism>
<reference evidence="2" key="1">
    <citation type="submission" date="2023-10" db="EMBL/GenBank/DDBJ databases">
        <title>Genome assemblies of two species of porcelain crab, Petrolisthes cinctipes and Petrolisthes manimaculis (Anomura: Porcellanidae).</title>
        <authorList>
            <person name="Angst P."/>
        </authorList>
    </citation>
    <scope>NUCLEOTIDE SEQUENCE</scope>
    <source>
        <strain evidence="2">PB745_01</strain>
        <tissue evidence="2">Gill</tissue>
    </source>
</reference>
<dbReference type="Proteomes" id="UP001286313">
    <property type="component" value="Unassembled WGS sequence"/>
</dbReference>
<gene>
    <name evidence="2" type="ORF">Pcinc_038861</name>
</gene>